<organism evidence="4 5">
    <name type="scientific">Streptomyces iconiensis</name>
    <dbReference type="NCBI Taxonomy" id="1384038"/>
    <lineage>
        <taxon>Bacteria</taxon>
        <taxon>Bacillati</taxon>
        <taxon>Actinomycetota</taxon>
        <taxon>Actinomycetes</taxon>
        <taxon>Kitasatosporales</taxon>
        <taxon>Streptomycetaceae</taxon>
        <taxon>Streptomyces</taxon>
    </lineage>
</organism>
<dbReference type="Proteomes" id="UP001214441">
    <property type="component" value="Unassembled WGS sequence"/>
</dbReference>
<evidence type="ECO:0000313" key="4">
    <source>
        <dbReference type="EMBL" id="MDJ1130585.1"/>
    </source>
</evidence>
<dbReference type="Gene3D" id="1.10.1670.40">
    <property type="match status" value="1"/>
</dbReference>
<feature type="compositionally biased region" description="Polar residues" evidence="3">
    <location>
        <begin position="341"/>
        <end position="351"/>
    </location>
</feature>
<evidence type="ECO:0000256" key="1">
    <source>
        <dbReference type="ARBA" id="ARBA00022763"/>
    </source>
</evidence>
<dbReference type="InterPro" id="IPR051912">
    <property type="entry name" value="Alkylbase_DNA_Glycosylase/TA"/>
</dbReference>
<protein>
    <submittedName>
        <fullName evidence="4">DNA-3-methyladenine glycosylase 2 family protein</fullName>
    </submittedName>
</protein>
<keyword evidence="5" id="KW-1185">Reference proteome</keyword>
<proteinExistence type="predicted"/>
<name>A0ABT6ZNF6_9ACTN</name>
<feature type="region of interest" description="Disordered" evidence="3">
    <location>
        <begin position="319"/>
        <end position="370"/>
    </location>
</feature>
<dbReference type="PANTHER" id="PTHR43003">
    <property type="entry name" value="DNA-3-METHYLADENINE GLYCOSYLASE"/>
    <property type="match status" value="1"/>
</dbReference>
<dbReference type="InterPro" id="IPR011257">
    <property type="entry name" value="DNA_glycosylase"/>
</dbReference>
<keyword evidence="2" id="KW-0234">DNA repair</keyword>
<dbReference type="Gene3D" id="1.10.340.30">
    <property type="entry name" value="Hypothetical protein, domain 2"/>
    <property type="match status" value="1"/>
</dbReference>
<dbReference type="RefSeq" id="WP_274039738.1">
    <property type="nucleotide sequence ID" value="NZ_JANCPR020000001.1"/>
</dbReference>
<dbReference type="PANTHER" id="PTHR43003:SF5">
    <property type="entry name" value="DNA-3-METHYLADENINE GLYCOSYLASE"/>
    <property type="match status" value="1"/>
</dbReference>
<reference evidence="4 5" key="1">
    <citation type="submission" date="2023-05" db="EMBL/GenBank/DDBJ databases">
        <title>Streptantibioticus silvisoli sp. nov., acidotolerant actinomycetes 1 from pine litter.</title>
        <authorList>
            <person name="Swiecimska M."/>
            <person name="Golinska P."/>
            <person name="Sangal V."/>
            <person name="Wachnowicz B."/>
            <person name="Goodfellow M."/>
        </authorList>
    </citation>
    <scope>NUCLEOTIDE SEQUENCE [LARGE SCALE GENOMIC DNA]</scope>
    <source>
        <strain evidence="4 5">DSM 42109</strain>
    </source>
</reference>
<evidence type="ECO:0000256" key="2">
    <source>
        <dbReference type="ARBA" id="ARBA00023204"/>
    </source>
</evidence>
<comment type="caution">
    <text evidence="4">The sequence shown here is derived from an EMBL/GenBank/DDBJ whole genome shotgun (WGS) entry which is preliminary data.</text>
</comment>
<evidence type="ECO:0000313" key="5">
    <source>
        <dbReference type="Proteomes" id="UP001214441"/>
    </source>
</evidence>
<evidence type="ECO:0000256" key="3">
    <source>
        <dbReference type="SAM" id="MobiDB-lite"/>
    </source>
</evidence>
<sequence>MKAVVLTPTGPFSLMASLRFLEGFTPASYRGGHDGVLRLAFPSDDGQVTVTAAVRQEAPPTEGSGSGAGAVHADITFHPAAAGTGTAASAAADHQESAIADVARILSLDVDGSSFPALASADPVVAGLMEEFPELRPVCFNSPYEAAAWAVIGNRVRKSHAAAAKTLLAQRHGQRVEVAGQELFAFPAPHVLRAVTSFPGLSEVKIQRLHALADASAAGLLDAAALRAMPAQEALAALQELPGIGPFSAELILIRGAGHPDLFPRHEPRLHTAMTAAYGLEDEASADVPELARVAERWKPYRSWVALLLRAHADPNISRHRTVHRQARADTGRGSAARGTDVSQPSETVTWATPGPHDHLTAPVPPVRTP</sequence>
<keyword evidence="1" id="KW-0227">DNA damage</keyword>
<dbReference type="SUPFAM" id="SSF48150">
    <property type="entry name" value="DNA-glycosylase"/>
    <property type="match status" value="1"/>
</dbReference>
<dbReference type="EMBL" id="JANCPR020000001">
    <property type="protein sequence ID" value="MDJ1130585.1"/>
    <property type="molecule type" value="Genomic_DNA"/>
</dbReference>
<accession>A0ABT6ZNF6</accession>
<gene>
    <name evidence="4" type="ORF">NMN56_001190</name>
</gene>